<evidence type="ECO:0000313" key="2">
    <source>
        <dbReference type="EMBL" id="PGH26592.1"/>
    </source>
</evidence>
<dbReference type="Gene3D" id="3.40.50.1010">
    <property type="entry name" value="5'-nuclease"/>
    <property type="match status" value="1"/>
</dbReference>
<keyword evidence="3" id="KW-1185">Reference proteome</keyword>
<feature type="compositionally biased region" description="Low complexity" evidence="1">
    <location>
        <begin position="159"/>
        <end position="171"/>
    </location>
</feature>
<protein>
    <recommendedName>
        <fullName evidence="4">NYN domain-containing protein</fullName>
    </recommendedName>
</protein>
<proteinExistence type="predicted"/>
<dbReference type="PANTHER" id="PTHR15837">
    <property type="entry name" value="RAN GUANINE NUCLEOTIDE RELEASE FACTOR"/>
    <property type="match status" value="1"/>
</dbReference>
<dbReference type="GO" id="GO:0005634">
    <property type="term" value="C:nucleus"/>
    <property type="evidence" value="ECO:0007669"/>
    <property type="project" value="TreeGrafter"/>
</dbReference>
<organism evidence="2 3">
    <name type="scientific">Polytolypa hystricis (strain UAMH7299)</name>
    <dbReference type="NCBI Taxonomy" id="1447883"/>
    <lineage>
        <taxon>Eukaryota</taxon>
        <taxon>Fungi</taxon>
        <taxon>Dikarya</taxon>
        <taxon>Ascomycota</taxon>
        <taxon>Pezizomycotina</taxon>
        <taxon>Eurotiomycetes</taxon>
        <taxon>Eurotiomycetidae</taxon>
        <taxon>Onygenales</taxon>
        <taxon>Onygenales incertae sedis</taxon>
        <taxon>Polytolypa</taxon>
    </lineage>
</organism>
<accession>A0A2B7Z0I7</accession>
<dbReference type="GO" id="GO:0006606">
    <property type="term" value="P:protein import into nucleus"/>
    <property type="evidence" value="ECO:0007669"/>
    <property type="project" value="TreeGrafter"/>
</dbReference>
<dbReference type="EMBL" id="PDNA01000015">
    <property type="protein sequence ID" value="PGH26592.1"/>
    <property type="molecule type" value="Genomic_DNA"/>
</dbReference>
<dbReference type="STRING" id="1447883.A0A2B7Z0I7"/>
<dbReference type="AlphaFoldDB" id="A0A2B7Z0I7"/>
<dbReference type="GO" id="GO:0005085">
    <property type="term" value="F:guanyl-nucleotide exchange factor activity"/>
    <property type="evidence" value="ECO:0007669"/>
    <property type="project" value="TreeGrafter"/>
</dbReference>
<reference evidence="2 3" key="1">
    <citation type="submission" date="2017-10" db="EMBL/GenBank/DDBJ databases">
        <title>Comparative genomics in systemic dimorphic fungi from Ajellomycetaceae.</title>
        <authorList>
            <person name="Munoz J.F."/>
            <person name="Mcewen J.G."/>
            <person name="Clay O.K."/>
            <person name="Cuomo C.A."/>
        </authorList>
    </citation>
    <scope>NUCLEOTIDE SEQUENCE [LARGE SCALE GENOMIC DNA]</scope>
    <source>
        <strain evidence="2 3">UAMH7299</strain>
    </source>
</reference>
<name>A0A2B7Z0I7_POLH7</name>
<evidence type="ECO:0000313" key="3">
    <source>
        <dbReference type="Proteomes" id="UP000224634"/>
    </source>
</evidence>
<gene>
    <name evidence="2" type="ORF">AJ80_01721</name>
</gene>
<dbReference type="PANTHER" id="PTHR15837:SF5">
    <property type="entry name" value="NYN DOMAIN-CONTAINING PROTEIN"/>
    <property type="match status" value="1"/>
</dbReference>
<dbReference type="InterPro" id="IPR007681">
    <property type="entry name" value="Mog1"/>
</dbReference>
<evidence type="ECO:0000256" key="1">
    <source>
        <dbReference type="SAM" id="MobiDB-lite"/>
    </source>
</evidence>
<comment type="caution">
    <text evidence="2">The sequence shown here is derived from an EMBL/GenBank/DDBJ whole genome shotgun (WGS) entry which is preliminary data.</text>
</comment>
<dbReference type="OrthoDB" id="5590473at2759"/>
<feature type="region of interest" description="Disordered" evidence="1">
    <location>
        <begin position="124"/>
        <end position="227"/>
    </location>
</feature>
<feature type="region of interest" description="Disordered" evidence="1">
    <location>
        <begin position="374"/>
        <end position="394"/>
    </location>
</feature>
<dbReference type="CDD" id="cd18724">
    <property type="entry name" value="PIN_LabA-like"/>
    <property type="match status" value="1"/>
</dbReference>
<evidence type="ECO:0008006" key="4">
    <source>
        <dbReference type="Google" id="ProtNLM"/>
    </source>
</evidence>
<dbReference type="Proteomes" id="UP000224634">
    <property type="component" value="Unassembled WGS sequence"/>
</dbReference>
<dbReference type="GO" id="GO:0031267">
    <property type="term" value="F:small GTPase binding"/>
    <property type="evidence" value="ECO:0007669"/>
    <property type="project" value="TreeGrafter"/>
</dbReference>
<sequence>MSTAEVRSAWDFTPVINLLHSFDAAEGSCVKSTKVGLAVLEQPPKLGHVLPLSSPSPGANDGRRLGDFGDLWKLLADPLTPQNKELGTVDKKNKPSSEAKNNHYSQFAIPSAPNQQKASIETALETPTKPKNIQPKRILQRPQVIDPKPTSRTDQTAVSDPEASLPLSSSAESEDNGDHGLPRSLPELRSPISFKLNHHTVNKTPSKSTRVPGIFSSGKLSPSKSKNHIEPLLPYSKAERKGKLIMLLLTRFSKERDFLLRPHLRDPALGLKNTHAKGVHVFIDISNIMVGFHDSIKEARDMPLTARIPRVPLSFHNFSLILERGRAVSKRVLVGSDRFAAIDEADQIGYETNILERVHKAKDMTPRQKKFLNTNGMTKVNGIDNNSRGLFSGSETSAGRAQERWVEQAVDEILHLKILESLVDTETPSTIVLATGDAAEAEYSGGFLKMVERALQKGWAIELVSFRSTTSRAYSRKEFRSKWGSKFQMIHLDEYVEYMLDL</sequence>